<evidence type="ECO:0000313" key="1">
    <source>
        <dbReference type="EMBL" id="JAD29389.1"/>
    </source>
</evidence>
<proteinExistence type="predicted"/>
<organism evidence="1">
    <name type="scientific">Arundo donax</name>
    <name type="common">Giant reed</name>
    <name type="synonym">Donax arundinaceus</name>
    <dbReference type="NCBI Taxonomy" id="35708"/>
    <lineage>
        <taxon>Eukaryota</taxon>
        <taxon>Viridiplantae</taxon>
        <taxon>Streptophyta</taxon>
        <taxon>Embryophyta</taxon>
        <taxon>Tracheophyta</taxon>
        <taxon>Spermatophyta</taxon>
        <taxon>Magnoliopsida</taxon>
        <taxon>Liliopsida</taxon>
        <taxon>Poales</taxon>
        <taxon>Poaceae</taxon>
        <taxon>PACMAD clade</taxon>
        <taxon>Arundinoideae</taxon>
        <taxon>Arundineae</taxon>
        <taxon>Arundo</taxon>
    </lineage>
</organism>
<accession>A0A0A8YR79</accession>
<dbReference type="AlphaFoldDB" id="A0A0A8YR79"/>
<sequence length="44" mass="4680">MGPIELPLLPHMTLELALAAGALCRHMNSAPPPLLPQALELLPK</sequence>
<reference evidence="1" key="1">
    <citation type="submission" date="2014-09" db="EMBL/GenBank/DDBJ databases">
        <authorList>
            <person name="Magalhaes I.L.F."/>
            <person name="Oliveira U."/>
            <person name="Santos F.R."/>
            <person name="Vidigal T.H.D.A."/>
            <person name="Brescovit A.D."/>
            <person name="Santos A.J."/>
        </authorList>
    </citation>
    <scope>NUCLEOTIDE SEQUENCE</scope>
    <source>
        <tissue evidence="1">Shoot tissue taken approximately 20 cm above the soil surface</tissue>
    </source>
</reference>
<protein>
    <submittedName>
        <fullName evidence="1">Uncharacterized protein</fullName>
    </submittedName>
</protein>
<name>A0A0A8YR79_ARUDO</name>
<dbReference type="EMBL" id="GBRH01268506">
    <property type="protein sequence ID" value="JAD29389.1"/>
    <property type="molecule type" value="Transcribed_RNA"/>
</dbReference>
<reference evidence="1" key="2">
    <citation type="journal article" date="2015" name="Data Brief">
        <title>Shoot transcriptome of the giant reed, Arundo donax.</title>
        <authorList>
            <person name="Barrero R.A."/>
            <person name="Guerrero F.D."/>
            <person name="Moolhuijzen P."/>
            <person name="Goolsby J.A."/>
            <person name="Tidwell J."/>
            <person name="Bellgard S.E."/>
            <person name="Bellgard M.I."/>
        </authorList>
    </citation>
    <scope>NUCLEOTIDE SEQUENCE</scope>
    <source>
        <tissue evidence="1">Shoot tissue taken approximately 20 cm above the soil surface</tissue>
    </source>
</reference>